<feature type="domain" description="Ice-binding protein C-terminal" evidence="2">
    <location>
        <begin position="159"/>
        <end position="181"/>
    </location>
</feature>
<dbReference type="RefSeq" id="WP_394484948.1">
    <property type="nucleotide sequence ID" value="NZ_JBIGHV010000017.1"/>
</dbReference>
<dbReference type="Proteomes" id="UP001606210">
    <property type="component" value="Unassembled WGS sequence"/>
</dbReference>
<evidence type="ECO:0000313" key="4">
    <source>
        <dbReference type="Proteomes" id="UP001606210"/>
    </source>
</evidence>
<evidence type="ECO:0000259" key="2">
    <source>
        <dbReference type="Pfam" id="PF07589"/>
    </source>
</evidence>
<organism evidence="3 4">
    <name type="scientific">Pelomonas parva</name>
    <dbReference type="NCBI Taxonomy" id="3299032"/>
    <lineage>
        <taxon>Bacteria</taxon>
        <taxon>Pseudomonadati</taxon>
        <taxon>Pseudomonadota</taxon>
        <taxon>Betaproteobacteria</taxon>
        <taxon>Burkholderiales</taxon>
        <taxon>Sphaerotilaceae</taxon>
        <taxon>Roseateles</taxon>
    </lineage>
</organism>
<evidence type="ECO:0000313" key="3">
    <source>
        <dbReference type="EMBL" id="MFG6433846.1"/>
    </source>
</evidence>
<reference evidence="3 4" key="1">
    <citation type="submission" date="2024-08" db="EMBL/GenBank/DDBJ databases">
        <authorList>
            <person name="Lu H."/>
        </authorList>
    </citation>
    <scope>NUCLEOTIDE SEQUENCE [LARGE SCALE GENOMIC DNA]</scope>
    <source>
        <strain evidence="3 4">LYH14W</strain>
    </source>
</reference>
<sequence length="188" mass="19332">MKKTLQLLCAATATLLATAAQAAVLTLSPAVISAQPGQTAGWGFSLLNDDADNYLLVTGTDFTLAPLSAFGSYADLLGPRGVITLAPLASLTESYDALLGTGIGQLSFAPSADGRLDGEIQLHYALSSVDPNSLDFDPELHFVSFDASVGAQASALAAAVPEPSTWSLFAIAGLLALARRRFSSRSSA</sequence>
<dbReference type="EMBL" id="JBIGHV010000017">
    <property type="protein sequence ID" value="MFG6433846.1"/>
    <property type="molecule type" value="Genomic_DNA"/>
</dbReference>
<keyword evidence="1" id="KW-0732">Signal</keyword>
<protein>
    <submittedName>
        <fullName evidence="3">PEP-CTERM sorting domain-containing protein</fullName>
    </submittedName>
</protein>
<accession>A0ABW7FD40</accession>
<comment type="caution">
    <text evidence="3">The sequence shown here is derived from an EMBL/GenBank/DDBJ whole genome shotgun (WGS) entry which is preliminary data.</text>
</comment>
<dbReference type="InterPro" id="IPR013424">
    <property type="entry name" value="Ice-binding_C"/>
</dbReference>
<dbReference type="Pfam" id="PF07589">
    <property type="entry name" value="PEP-CTERM"/>
    <property type="match status" value="1"/>
</dbReference>
<name>A0ABW7FD40_9BURK</name>
<dbReference type="NCBIfam" id="TIGR02595">
    <property type="entry name" value="PEP_CTERM"/>
    <property type="match status" value="1"/>
</dbReference>
<evidence type="ECO:0000256" key="1">
    <source>
        <dbReference type="SAM" id="SignalP"/>
    </source>
</evidence>
<keyword evidence="4" id="KW-1185">Reference proteome</keyword>
<proteinExistence type="predicted"/>
<feature type="signal peptide" evidence="1">
    <location>
        <begin position="1"/>
        <end position="22"/>
    </location>
</feature>
<gene>
    <name evidence="3" type="ORF">ACG00Y_28350</name>
</gene>
<feature type="chain" id="PRO_5045930781" evidence="1">
    <location>
        <begin position="23"/>
        <end position="188"/>
    </location>
</feature>